<comment type="caution">
    <text evidence="3">The sequence shown here is derived from an EMBL/GenBank/DDBJ whole genome shotgun (WGS) entry which is preliminary data.</text>
</comment>
<dbReference type="RefSeq" id="WP_256601783.1">
    <property type="nucleotide sequence ID" value="NZ_JANIBJ010000012.1"/>
</dbReference>
<name>A0ABT1TEX9_9GAMM</name>
<dbReference type="EMBL" id="JANIBJ010000012">
    <property type="protein sequence ID" value="MCQ8104023.1"/>
    <property type="molecule type" value="Genomic_DNA"/>
</dbReference>
<dbReference type="Pfam" id="PF04012">
    <property type="entry name" value="PspA_IM30"/>
    <property type="match status" value="1"/>
</dbReference>
<proteinExistence type="inferred from homology"/>
<feature type="coiled-coil region" evidence="2">
    <location>
        <begin position="28"/>
        <end position="55"/>
    </location>
</feature>
<dbReference type="InterPro" id="IPR007157">
    <property type="entry name" value="PspA_VIPP1"/>
</dbReference>
<dbReference type="Proteomes" id="UP001524499">
    <property type="component" value="Unassembled WGS sequence"/>
</dbReference>
<evidence type="ECO:0000256" key="2">
    <source>
        <dbReference type="SAM" id="Coils"/>
    </source>
</evidence>
<feature type="coiled-coil region" evidence="2">
    <location>
        <begin position="169"/>
        <end position="196"/>
    </location>
</feature>
<evidence type="ECO:0000256" key="1">
    <source>
        <dbReference type="ARBA" id="ARBA00043985"/>
    </source>
</evidence>
<dbReference type="PANTHER" id="PTHR31088:SF9">
    <property type="entry name" value="PHAGE SHOCK PROTEIN A"/>
    <property type="match status" value="1"/>
</dbReference>
<sequence>MNLLNKLMTALRGVANEAGESIVDAQGIRILEQEVRDAKAHLEQAKESLTEVIAEQMAVQRRVGGLRTSVEEHEHYAVRALAKNDENLALEVAEKVAKLSNELDTQTAILEGLNANVGILKQSIAVTERNIQGMERELALVKTTESVNRANEAVASRFSGSRSALRSATESLERIKAKQQKKADQMQAALDLQQEENGEKLHNKLQEAGIVTKKATAASVLERLKAQQPQEGV</sequence>
<keyword evidence="4" id="KW-1185">Reference proteome</keyword>
<reference evidence="3 4" key="1">
    <citation type="submission" date="2022-07" db="EMBL/GenBank/DDBJ databases">
        <title>Methylomonas rivi sp. nov., Methylomonas rosea sp. nov., Methylomonas aureus sp. nov. and Methylomonas subterranea sp. nov., four novel methanotrophs isolated from a freshwater creek and the deep terrestrial subsurface.</title>
        <authorList>
            <person name="Abin C."/>
            <person name="Sankaranarayanan K."/>
            <person name="Garner C."/>
            <person name="Sindelar R."/>
            <person name="Kotary K."/>
            <person name="Garner R."/>
            <person name="Barclay S."/>
            <person name="Lawson P."/>
            <person name="Krumholz L."/>
        </authorList>
    </citation>
    <scope>NUCLEOTIDE SEQUENCE [LARGE SCALE GENOMIC DNA]</scope>
    <source>
        <strain evidence="3 4">SURF-2</strain>
    </source>
</reference>
<dbReference type="PANTHER" id="PTHR31088">
    <property type="entry name" value="MEMBRANE-ASSOCIATED PROTEIN VIPP1, CHLOROPLASTIC"/>
    <property type="match status" value="1"/>
</dbReference>
<gene>
    <name evidence="3" type="ORF">NP590_07900</name>
</gene>
<evidence type="ECO:0000313" key="3">
    <source>
        <dbReference type="EMBL" id="MCQ8104023.1"/>
    </source>
</evidence>
<protein>
    <submittedName>
        <fullName evidence="3">PspA/IM30 family protein</fullName>
    </submittedName>
</protein>
<comment type="similarity">
    <text evidence="1">Belongs to the PspA/Vipp/IM30 family.</text>
</comment>
<organism evidence="3 4">
    <name type="scientific">Methylomonas subterranea</name>
    <dbReference type="NCBI Taxonomy" id="2952225"/>
    <lineage>
        <taxon>Bacteria</taxon>
        <taxon>Pseudomonadati</taxon>
        <taxon>Pseudomonadota</taxon>
        <taxon>Gammaproteobacteria</taxon>
        <taxon>Methylococcales</taxon>
        <taxon>Methylococcaceae</taxon>
        <taxon>Methylomonas</taxon>
    </lineage>
</organism>
<evidence type="ECO:0000313" key="4">
    <source>
        <dbReference type="Proteomes" id="UP001524499"/>
    </source>
</evidence>
<keyword evidence="2" id="KW-0175">Coiled coil</keyword>
<accession>A0ABT1TEX9</accession>
<feature type="coiled-coil region" evidence="2">
    <location>
        <begin position="96"/>
        <end position="144"/>
    </location>
</feature>